<keyword evidence="3" id="KW-1003">Cell membrane</keyword>
<feature type="domain" description="PTS EIIA type-1" evidence="13">
    <location>
        <begin position="481"/>
        <end position="585"/>
    </location>
</feature>
<dbReference type="InterPro" id="IPR036878">
    <property type="entry name" value="Glu_permease_IIB"/>
</dbReference>
<evidence type="ECO:0000256" key="1">
    <source>
        <dbReference type="ARBA" id="ARBA00004651"/>
    </source>
</evidence>
<evidence type="ECO:0000256" key="2">
    <source>
        <dbReference type="ARBA" id="ARBA00022448"/>
    </source>
</evidence>
<evidence type="ECO:0000256" key="4">
    <source>
        <dbReference type="ARBA" id="ARBA00022597"/>
    </source>
</evidence>
<evidence type="ECO:0000256" key="10">
    <source>
        <dbReference type="ARBA" id="ARBA00023136"/>
    </source>
</evidence>
<feature type="transmembrane region" description="Helical" evidence="12">
    <location>
        <begin position="203"/>
        <end position="225"/>
    </location>
</feature>
<accession>A0A7X0FNP8</accession>
<feature type="active site" description="Phosphocysteine intermediate; for EIIB activity" evidence="11">
    <location>
        <position position="26"/>
    </location>
</feature>
<proteinExistence type="predicted"/>
<evidence type="ECO:0000256" key="11">
    <source>
        <dbReference type="PROSITE-ProRule" id="PRU00421"/>
    </source>
</evidence>
<feature type="transmembrane region" description="Helical" evidence="12">
    <location>
        <begin position="383"/>
        <end position="404"/>
    </location>
</feature>
<organism evidence="16 17">
    <name type="scientific">Microbacterium thalassium</name>
    <dbReference type="NCBI Taxonomy" id="362649"/>
    <lineage>
        <taxon>Bacteria</taxon>
        <taxon>Bacillati</taxon>
        <taxon>Actinomycetota</taxon>
        <taxon>Actinomycetes</taxon>
        <taxon>Micrococcales</taxon>
        <taxon>Microbacteriaceae</taxon>
        <taxon>Microbacterium</taxon>
    </lineage>
</organism>
<keyword evidence="6" id="KW-0598">Phosphotransferase system</keyword>
<dbReference type="NCBIfam" id="TIGR01995">
    <property type="entry name" value="PTS-II-ABC-beta"/>
    <property type="match status" value="1"/>
</dbReference>
<evidence type="ECO:0000256" key="3">
    <source>
        <dbReference type="ARBA" id="ARBA00022475"/>
    </source>
</evidence>
<feature type="domain" description="PTS EIIC type-1" evidence="15">
    <location>
        <begin position="107"/>
        <end position="461"/>
    </location>
</feature>
<dbReference type="AlphaFoldDB" id="A0A7X0FNP8"/>
<keyword evidence="2" id="KW-0813">Transport</keyword>
<name>A0A7X0FNP8_9MICO</name>
<dbReference type="FunFam" id="2.70.70.10:FF:000001">
    <property type="entry name" value="PTS system glucose-specific IIA component"/>
    <property type="match status" value="1"/>
</dbReference>
<dbReference type="GO" id="GO:0015771">
    <property type="term" value="P:trehalose transport"/>
    <property type="evidence" value="ECO:0007669"/>
    <property type="project" value="TreeGrafter"/>
</dbReference>
<evidence type="ECO:0000313" key="16">
    <source>
        <dbReference type="EMBL" id="MBB6390779.1"/>
    </source>
</evidence>
<dbReference type="Proteomes" id="UP000537775">
    <property type="component" value="Unassembled WGS sequence"/>
</dbReference>
<keyword evidence="9 12" id="KW-1133">Transmembrane helix</keyword>
<keyword evidence="8" id="KW-0418">Kinase</keyword>
<evidence type="ECO:0000256" key="6">
    <source>
        <dbReference type="ARBA" id="ARBA00022683"/>
    </source>
</evidence>
<sequence length="622" mass="64393">MDLRKTAEGVLAGVGGEDNVTSLVHCATRLRFVLKDKDKADAAVVKKVPGVITVAEAGGQFQVVIGDDVPDVFAEIGKISKVGPSAAGETKPAEDAPKANLFNRFISMISSIFTPVLWTLAGTGLLKAFLAASVTFGWLSTETSTYVVLNALSDAFINFLPLALAITAARYFKASEFTSLAIAGALVYPSITALVGAEGLTFFGIPFTMVSYVSSVIPIIIIVWLQSHAEKFLYAKLHSSVKRFLTPMIVVLVAVPLVFLVIGPISDILGGWLGSGIGWVFSTVPWLGGAIMGGLWQVFVIFGLHWGLVPLFQLEYQTTGQLLLVAPVFAAVLAQAAAVAGVWVRTRNKNMKALAAPATLSGFLAGITEPAIYGINLPLKRPFAFGIVGGAIGGALVAIGGVFSTAFVVPSGLALPALFGNGSMVWLAIGLAAAIVIPFLLTVLVGFKDPQEDETVAAEASDLDVASPLDGIVVPLAEVPDAAFAEGALGDGVAIVPSKGVLYAPFDGVVAAAFPTGHAVGLRSADGAEVLIHLGIDTVKLAGKHFTLKVEQGQTVAKGDVLVAFDLEAITAAGYDMTTPVIVTNGDRHEIMGDRAAGAITHGDALYFAVSVEPAATAQASA</sequence>
<dbReference type="PROSITE" id="PS51098">
    <property type="entry name" value="PTS_EIIB_TYPE_1"/>
    <property type="match status" value="1"/>
</dbReference>
<feature type="transmembrane region" description="Helical" evidence="12">
    <location>
        <begin position="355"/>
        <end position="376"/>
    </location>
</feature>
<dbReference type="PROSITE" id="PS51093">
    <property type="entry name" value="PTS_EIIA_TYPE_1"/>
    <property type="match status" value="1"/>
</dbReference>
<keyword evidence="10 12" id="KW-0472">Membrane</keyword>
<dbReference type="InterPro" id="IPR050558">
    <property type="entry name" value="PTS_Sugar-Specific_Components"/>
</dbReference>
<dbReference type="NCBIfam" id="TIGR00830">
    <property type="entry name" value="PTBA"/>
    <property type="match status" value="1"/>
</dbReference>
<evidence type="ECO:0000256" key="9">
    <source>
        <dbReference type="ARBA" id="ARBA00022989"/>
    </source>
</evidence>
<feature type="transmembrane region" description="Helical" evidence="12">
    <location>
        <begin position="286"/>
        <end position="309"/>
    </location>
</feature>
<dbReference type="Gene3D" id="2.70.70.10">
    <property type="entry name" value="Glucose Permease (Domain IIA)"/>
    <property type="match status" value="1"/>
</dbReference>
<dbReference type="SUPFAM" id="SSF51261">
    <property type="entry name" value="Duplicated hybrid motif"/>
    <property type="match status" value="1"/>
</dbReference>
<feature type="transmembrane region" description="Helical" evidence="12">
    <location>
        <begin position="177"/>
        <end position="197"/>
    </location>
</feature>
<dbReference type="SUPFAM" id="SSF55604">
    <property type="entry name" value="Glucose permease domain IIB"/>
    <property type="match status" value="1"/>
</dbReference>
<dbReference type="InterPro" id="IPR003352">
    <property type="entry name" value="PTS_EIIC"/>
</dbReference>
<evidence type="ECO:0000313" key="17">
    <source>
        <dbReference type="Proteomes" id="UP000537775"/>
    </source>
</evidence>
<dbReference type="GO" id="GO:0008982">
    <property type="term" value="F:protein-N(PI)-phosphohistidine-sugar phosphotransferase activity"/>
    <property type="evidence" value="ECO:0007669"/>
    <property type="project" value="InterPro"/>
</dbReference>
<dbReference type="FunFam" id="3.30.1360.60:FF:000001">
    <property type="entry name" value="PTS system glucose-specific IIBC component PtsG"/>
    <property type="match status" value="1"/>
</dbReference>
<dbReference type="PANTHER" id="PTHR30175">
    <property type="entry name" value="PHOSPHOTRANSFERASE SYSTEM TRANSPORT PROTEIN"/>
    <property type="match status" value="1"/>
</dbReference>
<dbReference type="Pfam" id="PF00367">
    <property type="entry name" value="PTS_EIIB"/>
    <property type="match status" value="1"/>
</dbReference>
<dbReference type="Pfam" id="PF00358">
    <property type="entry name" value="PTS_EIIA_1"/>
    <property type="match status" value="1"/>
</dbReference>
<evidence type="ECO:0000256" key="7">
    <source>
        <dbReference type="ARBA" id="ARBA00022692"/>
    </source>
</evidence>
<dbReference type="InterPro" id="IPR018113">
    <property type="entry name" value="PTrfase_EIIB_Cys"/>
</dbReference>
<protein>
    <submittedName>
        <fullName evidence="16">PTS system beta-glucosides-specific IIC component</fullName>
    </submittedName>
</protein>
<feature type="transmembrane region" description="Helical" evidence="12">
    <location>
        <begin position="321"/>
        <end position="343"/>
    </location>
</feature>
<feature type="domain" description="PTS EIIB type-1" evidence="14">
    <location>
        <begin position="4"/>
        <end position="86"/>
    </location>
</feature>
<dbReference type="Pfam" id="PF02378">
    <property type="entry name" value="PTS_EIIC"/>
    <property type="match status" value="1"/>
</dbReference>
<evidence type="ECO:0000256" key="8">
    <source>
        <dbReference type="ARBA" id="ARBA00022777"/>
    </source>
</evidence>
<keyword evidence="5" id="KW-0808">Transferase</keyword>
<dbReference type="EMBL" id="JACHML010000001">
    <property type="protein sequence ID" value="MBB6390779.1"/>
    <property type="molecule type" value="Genomic_DNA"/>
</dbReference>
<dbReference type="GO" id="GO:0090589">
    <property type="term" value="F:protein-phosphocysteine-trehalose phosphotransferase system transporter activity"/>
    <property type="evidence" value="ECO:0007669"/>
    <property type="project" value="TreeGrafter"/>
</dbReference>
<dbReference type="InterPro" id="IPR011055">
    <property type="entry name" value="Dup_hybrid_motif"/>
</dbReference>
<dbReference type="InterPro" id="IPR001127">
    <property type="entry name" value="PTS_EIIA_1_perm"/>
</dbReference>
<dbReference type="PROSITE" id="PS51103">
    <property type="entry name" value="PTS_EIIC_TYPE_1"/>
    <property type="match status" value="1"/>
</dbReference>
<keyword evidence="7 12" id="KW-0812">Transmembrane</keyword>
<comment type="caution">
    <text evidence="16">The sequence shown here is derived from an EMBL/GenBank/DDBJ whole genome shotgun (WGS) entry which is preliminary data.</text>
</comment>
<dbReference type="Gene3D" id="3.30.1360.60">
    <property type="entry name" value="Glucose permease domain IIB"/>
    <property type="match status" value="1"/>
</dbReference>
<feature type="transmembrane region" description="Helical" evidence="12">
    <location>
        <begin position="424"/>
        <end position="447"/>
    </location>
</feature>
<feature type="transmembrane region" description="Helical" evidence="12">
    <location>
        <begin position="145"/>
        <end position="165"/>
    </location>
</feature>
<evidence type="ECO:0000256" key="12">
    <source>
        <dbReference type="SAM" id="Phobius"/>
    </source>
</evidence>
<evidence type="ECO:0000259" key="14">
    <source>
        <dbReference type="PROSITE" id="PS51098"/>
    </source>
</evidence>
<dbReference type="RefSeq" id="WP_184749990.1">
    <property type="nucleotide sequence ID" value="NZ_BAAAJR010000003.1"/>
</dbReference>
<evidence type="ECO:0000256" key="5">
    <source>
        <dbReference type="ARBA" id="ARBA00022679"/>
    </source>
</evidence>
<dbReference type="PROSITE" id="PS01035">
    <property type="entry name" value="PTS_EIIB_TYPE_1_CYS"/>
    <property type="match status" value="1"/>
</dbReference>
<dbReference type="GO" id="GO:0016301">
    <property type="term" value="F:kinase activity"/>
    <property type="evidence" value="ECO:0007669"/>
    <property type="project" value="UniProtKB-KW"/>
</dbReference>
<dbReference type="PANTHER" id="PTHR30175:SF1">
    <property type="entry name" value="PTS SYSTEM ARBUTIN-, CELLOBIOSE-, AND SALICIN-SPECIFIC EIIBC COMPONENT-RELATED"/>
    <property type="match status" value="1"/>
</dbReference>
<dbReference type="InterPro" id="IPR001996">
    <property type="entry name" value="PTS_IIB_1"/>
</dbReference>
<keyword evidence="17" id="KW-1185">Reference proteome</keyword>
<dbReference type="GO" id="GO:0005886">
    <property type="term" value="C:plasma membrane"/>
    <property type="evidence" value="ECO:0007669"/>
    <property type="project" value="UniProtKB-SubCell"/>
</dbReference>
<feature type="transmembrane region" description="Helical" evidence="12">
    <location>
        <begin position="245"/>
        <end position="266"/>
    </location>
</feature>
<evidence type="ECO:0000259" key="15">
    <source>
        <dbReference type="PROSITE" id="PS51103"/>
    </source>
</evidence>
<keyword evidence="4" id="KW-0762">Sugar transport</keyword>
<reference evidence="16 17" key="1">
    <citation type="submission" date="2020-08" db="EMBL/GenBank/DDBJ databases">
        <title>Sequencing the genomes of 1000 actinobacteria strains.</title>
        <authorList>
            <person name="Klenk H.-P."/>
        </authorList>
    </citation>
    <scope>NUCLEOTIDE SEQUENCE [LARGE SCALE GENOMIC DNA]</scope>
    <source>
        <strain evidence="16 17">DSM 12511</strain>
    </source>
</reference>
<gene>
    <name evidence="16" type="ORF">HD594_001092</name>
</gene>
<dbReference type="GO" id="GO:0009401">
    <property type="term" value="P:phosphoenolpyruvate-dependent sugar phosphotransferase system"/>
    <property type="evidence" value="ECO:0007669"/>
    <property type="project" value="UniProtKB-KW"/>
</dbReference>
<comment type="subcellular location">
    <subcellularLocation>
        <location evidence="1">Cell membrane</location>
        <topology evidence="1">Multi-pass membrane protein</topology>
    </subcellularLocation>
</comment>
<dbReference type="InterPro" id="IPR011297">
    <property type="entry name" value="PTS_IIABC_b_glu"/>
</dbReference>
<dbReference type="PROSITE" id="PS00371">
    <property type="entry name" value="PTS_EIIA_TYPE_1_HIS"/>
    <property type="match status" value="1"/>
</dbReference>
<dbReference type="InterPro" id="IPR013013">
    <property type="entry name" value="PTS_EIIC_1"/>
</dbReference>
<evidence type="ECO:0000259" key="13">
    <source>
        <dbReference type="PROSITE" id="PS51093"/>
    </source>
</evidence>
<dbReference type="CDD" id="cd00212">
    <property type="entry name" value="PTS_IIB_glc"/>
    <property type="match status" value="1"/>
</dbReference>
<feature type="transmembrane region" description="Helical" evidence="12">
    <location>
        <begin position="116"/>
        <end position="139"/>
    </location>
</feature>